<gene>
    <name evidence="2" type="ORF">GCWU000325_01101</name>
</gene>
<sequence length="41" mass="4968">MKRVYVYREDCLHFKVRFLVWQRGIWCVVAAFAYVVISLCV</sequence>
<keyword evidence="1" id="KW-1133">Transmembrane helix</keyword>
<dbReference type="Proteomes" id="UP000003460">
    <property type="component" value="Unassembled WGS sequence"/>
</dbReference>
<reference evidence="2" key="1">
    <citation type="submission" date="2009-09" db="EMBL/GenBank/DDBJ databases">
        <authorList>
            <person name="Weinstock G."/>
            <person name="Sodergren E."/>
            <person name="Clifton S."/>
            <person name="Fulton L."/>
            <person name="Fulton B."/>
            <person name="Courtney L."/>
            <person name="Fronick C."/>
            <person name="Harrison M."/>
            <person name="Strong C."/>
            <person name="Farmer C."/>
            <person name="Delahaunty K."/>
            <person name="Markovic C."/>
            <person name="Hall O."/>
            <person name="Minx P."/>
            <person name="Tomlinson C."/>
            <person name="Mitreva M."/>
            <person name="Nelson J."/>
            <person name="Hou S."/>
            <person name="Wollam A."/>
            <person name="Pepin K.H."/>
            <person name="Johnson M."/>
            <person name="Bhonagiri V."/>
            <person name="Nash W.E."/>
            <person name="Warren W."/>
            <person name="Chinwalla A."/>
            <person name="Mardis E.R."/>
            <person name="Wilson R.K."/>
        </authorList>
    </citation>
    <scope>NUCLEOTIDE SEQUENCE [LARGE SCALE GENOMIC DNA]</scope>
    <source>
        <strain evidence="2">ATCC 51259</strain>
    </source>
</reference>
<evidence type="ECO:0000313" key="2">
    <source>
        <dbReference type="EMBL" id="EEX71571.1"/>
    </source>
</evidence>
<dbReference type="EMBL" id="ACIJ02000018">
    <property type="protein sequence ID" value="EEX71571.1"/>
    <property type="molecule type" value="Genomic_DNA"/>
</dbReference>
<evidence type="ECO:0000313" key="3">
    <source>
        <dbReference type="Proteomes" id="UP000003460"/>
    </source>
</evidence>
<organism evidence="2 3">
    <name type="scientific">Alloprevotella tannerae ATCC 51259</name>
    <dbReference type="NCBI Taxonomy" id="626522"/>
    <lineage>
        <taxon>Bacteria</taxon>
        <taxon>Pseudomonadati</taxon>
        <taxon>Bacteroidota</taxon>
        <taxon>Bacteroidia</taxon>
        <taxon>Bacteroidales</taxon>
        <taxon>Prevotellaceae</taxon>
        <taxon>Alloprevotella</taxon>
    </lineage>
</organism>
<name>C9LFW3_9BACT</name>
<keyword evidence="1" id="KW-0472">Membrane</keyword>
<feature type="transmembrane region" description="Helical" evidence="1">
    <location>
        <begin position="20"/>
        <end position="40"/>
    </location>
</feature>
<accession>C9LFW3</accession>
<keyword evidence="1" id="KW-0812">Transmembrane</keyword>
<keyword evidence="3" id="KW-1185">Reference proteome</keyword>
<evidence type="ECO:0000256" key="1">
    <source>
        <dbReference type="SAM" id="Phobius"/>
    </source>
</evidence>
<protein>
    <submittedName>
        <fullName evidence="2">Uncharacterized protein</fullName>
    </submittedName>
</protein>
<dbReference type="AlphaFoldDB" id="C9LFW3"/>
<comment type="caution">
    <text evidence="2">The sequence shown here is derived from an EMBL/GenBank/DDBJ whole genome shotgun (WGS) entry which is preliminary data.</text>
</comment>
<proteinExistence type="predicted"/>
<dbReference type="HOGENOM" id="CLU_3274764_0_0_10"/>